<sequence>MTPTRPDRATLIARAALAIAAIALAWGLARLGFHAFDALNDPFGRDYGEGVVWQQLRRIVAGTGYAPLREFPAIVFNYPPVYHLVTAATSALFGLDQLFAGRLVSLVSTIVSAMLAGVVTMIAIGNGEDRRVRALAGIFTAACFAALPLLLTSALLMQIDMLALAFTLAGLVLVVRAVDRPMLAIGAGVLFALALYTRQTSLPAPAAAFLILLVARPRAAWLLLGSAVLASFIGLGLINATQSDHFLTNILFYNLNRIAWDHAAKSLLVLLANIVPITLGGIGFVVAWRRVDPRQWRRWRARMPRESGLAATAIVLLMVILKTLMLPMILKSGANDNYLIDWFAGITILVGIAVVPVIRAAWSPSFAPNGLLLILIGVGVPIQVLDPPIVPDPRYRTGDEAAMRALVARVGASPKPVVSDDMVLLRRAGQNVIWEPAMIAELGSAGVYDQVRLAAHVRRGDFGFFVTYGDRGDVIYNQRFTPLIANAIDAAYPRRERVGALTLHLPR</sequence>
<evidence type="ECO:0000256" key="3">
    <source>
        <dbReference type="ARBA" id="ARBA00022676"/>
    </source>
</evidence>
<feature type="domain" description="Glycosyltransferase RgtA/B/C/D-like" evidence="9">
    <location>
        <begin position="79"/>
        <end position="237"/>
    </location>
</feature>
<feature type="transmembrane region" description="Helical" evidence="8">
    <location>
        <begin position="132"/>
        <end position="151"/>
    </location>
</feature>
<evidence type="ECO:0000256" key="4">
    <source>
        <dbReference type="ARBA" id="ARBA00022679"/>
    </source>
</evidence>
<evidence type="ECO:0000256" key="8">
    <source>
        <dbReference type="SAM" id="Phobius"/>
    </source>
</evidence>
<evidence type="ECO:0000256" key="5">
    <source>
        <dbReference type="ARBA" id="ARBA00022692"/>
    </source>
</evidence>
<accession>A0ABQ1G958</accession>
<feature type="transmembrane region" description="Helical" evidence="8">
    <location>
        <begin position="267"/>
        <end position="288"/>
    </location>
</feature>
<dbReference type="RefSeq" id="WP_188445458.1">
    <property type="nucleotide sequence ID" value="NZ_BMDW01000003.1"/>
</dbReference>
<evidence type="ECO:0000313" key="10">
    <source>
        <dbReference type="EMBL" id="GGA39183.1"/>
    </source>
</evidence>
<dbReference type="InterPro" id="IPR050297">
    <property type="entry name" value="LipidA_mod_glycosyltrf_83"/>
</dbReference>
<evidence type="ECO:0000256" key="2">
    <source>
        <dbReference type="ARBA" id="ARBA00022475"/>
    </source>
</evidence>
<gene>
    <name evidence="10" type="ORF">GCM10011395_06790</name>
</gene>
<dbReference type="PANTHER" id="PTHR33908:SF11">
    <property type="entry name" value="MEMBRANE PROTEIN"/>
    <property type="match status" value="1"/>
</dbReference>
<keyword evidence="5 8" id="KW-0812">Transmembrane</keyword>
<dbReference type="InterPro" id="IPR038731">
    <property type="entry name" value="RgtA/B/C-like"/>
</dbReference>
<evidence type="ECO:0000259" key="9">
    <source>
        <dbReference type="Pfam" id="PF13231"/>
    </source>
</evidence>
<evidence type="ECO:0000256" key="6">
    <source>
        <dbReference type="ARBA" id="ARBA00022989"/>
    </source>
</evidence>
<organism evidence="10 11">
    <name type="scientific">Sphingomonas psychrolutea</name>
    <dbReference type="NCBI Taxonomy" id="1259676"/>
    <lineage>
        <taxon>Bacteria</taxon>
        <taxon>Pseudomonadati</taxon>
        <taxon>Pseudomonadota</taxon>
        <taxon>Alphaproteobacteria</taxon>
        <taxon>Sphingomonadales</taxon>
        <taxon>Sphingomonadaceae</taxon>
        <taxon>Sphingomonas</taxon>
    </lineage>
</organism>
<keyword evidence="2" id="KW-1003">Cell membrane</keyword>
<keyword evidence="4" id="KW-0808">Transferase</keyword>
<dbReference type="EMBL" id="BMDW01000003">
    <property type="protein sequence ID" value="GGA39183.1"/>
    <property type="molecule type" value="Genomic_DNA"/>
</dbReference>
<feature type="transmembrane region" description="Helical" evidence="8">
    <location>
        <begin position="342"/>
        <end position="362"/>
    </location>
</feature>
<dbReference type="Pfam" id="PF13231">
    <property type="entry name" value="PMT_2"/>
    <property type="match status" value="1"/>
</dbReference>
<feature type="transmembrane region" description="Helical" evidence="8">
    <location>
        <begin position="368"/>
        <end position="385"/>
    </location>
</feature>
<evidence type="ECO:0000256" key="1">
    <source>
        <dbReference type="ARBA" id="ARBA00004651"/>
    </source>
</evidence>
<keyword evidence="3" id="KW-0328">Glycosyltransferase</keyword>
<comment type="caution">
    <text evidence="10">The sequence shown here is derived from an EMBL/GenBank/DDBJ whole genome shotgun (WGS) entry which is preliminary data.</text>
</comment>
<keyword evidence="6 8" id="KW-1133">Transmembrane helix</keyword>
<comment type="subcellular location">
    <subcellularLocation>
        <location evidence="1">Cell membrane</location>
        <topology evidence="1">Multi-pass membrane protein</topology>
    </subcellularLocation>
</comment>
<name>A0ABQ1G958_9SPHN</name>
<evidence type="ECO:0000313" key="11">
    <source>
        <dbReference type="Proteomes" id="UP000618591"/>
    </source>
</evidence>
<protein>
    <recommendedName>
        <fullName evidence="9">Glycosyltransferase RgtA/B/C/D-like domain-containing protein</fullName>
    </recommendedName>
</protein>
<feature type="transmembrane region" description="Helical" evidence="8">
    <location>
        <begin position="12"/>
        <end position="33"/>
    </location>
</feature>
<feature type="transmembrane region" description="Helical" evidence="8">
    <location>
        <begin position="219"/>
        <end position="238"/>
    </location>
</feature>
<dbReference type="Proteomes" id="UP000618591">
    <property type="component" value="Unassembled WGS sequence"/>
</dbReference>
<evidence type="ECO:0000256" key="7">
    <source>
        <dbReference type="ARBA" id="ARBA00023136"/>
    </source>
</evidence>
<dbReference type="PANTHER" id="PTHR33908">
    <property type="entry name" value="MANNOSYLTRANSFERASE YKCB-RELATED"/>
    <property type="match status" value="1"/>
</dbReference>
<reference evidence="11" key="1">
    <citation type="journal article" date="2019" name="Int. J. Syst. Evol. Microbiol.">
        <title>The Global Catalogue of Microorganisms (GCM) 10K type strain sequencing project: providing services to taxonomists for standard genome sequencing and annotation.</title>
        <authorList>
            <consortium name="The Broad Institute Genomics Platform"/>
            <consortium name="The Broad Institute Genome Sequencing Center for Infectious Disease"/>
            <person name="Wu L."/>
            <person name="Ma J."/>
        </authorList>
    </citation>
    <scope>NUCLEOTIDE SEQUENCE [LARGE SCALE GENOMIC DNA]</scope>
    <source>
        <strain evidence="11">CGMCC 1.10106</strain>
    </source>
</reference>
<proteinExistence type="predicted"/>
<keyword evidence="7 8" id="KW-0472">Membrane</keyword>
<feature type="transmembrane region" description="Helical" evidence="8">
    <location>
        <begin position="308"/>
        <end position="330"/>
    </location>
</feature>
<feature type="transmembrane region" description="Helical" evidence="8">
    <location>
        <begin position="103"/>
        <end position="125"/>
    </location>
</feature>
<keyword evidence="11" id="KW-1185">Reference proteome</keyword>
<feature type="transmembrane region" description="Helical" evidence="8">
    <location>
        <begin position="157"/>
        <end position="175"/>
    </location>
</feature>